<evidence type="ECO:0000256" key="1">
    <source>
        <dbReference type="ARBA" id="ARBA00022428"/>
    </source>
</evidence>
<accession>A0A7C1AVR1</accession>
<dbReference type="PANTHER" id="PTHR37167:SF1">
    <property type="entry name" value="1,4-DIHYDROXY-6-NAPHTOATE SYNTHASE"/>
    <property type="match status" value="1"/>
</dbReference>
<feature type="binding site" evidence="3">
    <location>
        <begin position="55"/>
        <end position="57"/>
    </location>
    <ligand>
        <name>substrate</name>
    </ligand>
</feature>
<feature type="binding site" evidence="3">
    <location>
        <begin position="109"/>
        <end position="110"/>
    </location>
    <ligand>
        <name>substrate</name>
    </ligand>
</feature>
<comment type="function">
    <text evidence="3">Catalyzes the conversion of cyclic dehypoxanthine futalosine (cyclic DHFL) into 1,4-dihydroxy-6-naphthoate, a step in the biosynthesis of menaquinone (MK, vitamin K2).</text>
</comment>
<dbReference type="InterPro" id="IPR030869">
    <property type="entry name" value="MqnD"/>
</dbReference>
<dbReference type="AlphaFoldDB" id="A0A7C1AVR1"/>
<evidence type="ECO:0000256" key="3">
    <source>
        <dbReference type="HAMAP-Rule" id="MF_00996"/>
    </source>
</evidence>
<dbReference type="GO" id="GO:0016830">
    <property type="term" value="F:carbon-carbon lyase activity"/>
    <property type="evidence" value="ECO:0007669"/>
    <property type="project" value="UniProtKB-UniRule"/>
</dbReference>
<dbReference type="EMBL" id="DQZR01000208">
    <property type="protein sequence ID" value="HDM36568.1"/>
    <property type="molecule type" value="Genomic_DNA"/>
</dbReference>
<dbReference type="UniPathway" id="UPA00079"/>
<dbReference type="GO" id="GO:0009234">
    <property type="term" value="P:menaquinone biosynthetic process"/>
    <property type="evidence" value="ECO:0007669"/>
    <property type="project" value="UniProtKB-UniRule"/>
</dbReference>
<dbReference type="EC" id="4.1.99.29" evidence="3"/>
<keyword evidence="2 3" id="KW-0456">Lyase</keyword>
<organism evidence="4">
    <name type="scientific">Candidatus Syntropharchaeum butanivorans</name>
    <dbReference type="NCBI Taxonomy" id="1839936"/>
    <lineage>
        <taxon>Archaea</taxon>
        <taxon>Methanobacteriati</taxon>
        <taxon>Methanobacteriota</taxon>
        <taxon>Stenosarchaea group</taxon>
        <taxon>Methanomicrobia</taxon>
        <taxon>Methanosarcinales</taxon>
        <taxon>ANME-2 cluster</taxon>
        <taxon>Candidatus Syntropharchaeum</taxon>
    </lineage>
</organism>
<comment type="pathway">
    <text evidence="3">Quinol/quinone metabolism; menaquinone biosynthesis.</text>
</comment>
<proteinExistence type="inferred from homology"/>
<evidence type="ECO:0000256" key="2">
    <source>
        <dbReference type="ARBA" id="ARBA00023239"/>
    </source>
</evidence>
<keyword evidence="1 3" id="KW-0474">Menaquinone biosynthesis</keyword>
<name>A0A7C1AVR1_9EURY</name>
<dbReference type="HAMAP" id="MF_00996">
    <property type="entry name" value="MqnD"/>
    <property type="match status" value="1"/>
</dbReference>
<dbReference type="CDD" id="cd13635">
    <property type="entry name" value="PBP2_Ttha1568_Mqnd"/>
    <property type="match status" value="1"/>
</dbReference>
<feature type="active site" description="Proton acceptor" evidence="3">
    <location>
        <position position="148"/>
    </location>
</feature>
<comment type="catalytic activity">
    <reaction evidence="3">
        <text>cyclic dehypoxanthinylfutalosinate = 1,4-dihydroxy-6-naphthoate + dihydroxyacetone</text>
        <dbReference type="Rhea" id="RHEA:33087"/>
        <dbReference type="ChEBI" id="CHEBI:16016"/>
        <dbReference type="ChEBI" id="CHEBI:64254"/>
        <dbReference type="ChEBI" id="CHEBI:64270"/>
        <dbReference type="EC" id="4.1.99.29"/>
    </reaction>
</comment>
<comment type="caution">
    <text evidence="4">The sequence shown here is derived from an EMBL/GenBank/DDBJ whole genome shotgun (WGS) entry which is preliminary data.</text>
</comment>
<dbReference type="PANTHER" id="PTHR37167">
    <property type="entry name" value="1,4-DIHYDROXY-6-NAPHTOATE SYNTHASE"/>
    <property type="match status" value="1"/>
</dbReference>
<comment type="similarity">
    <text evidence="3">Belongs to the MqnA/MqnD family. MqnD subfamily.</text>
</comment>
<sequence>MNLTVGYSPCPNDTFIFYALMHGRIETGEVSLQAVVEDVESLNRMALKRALDVTKVSFHAFGFLRDHYALLHAGAALGRGCGPIIVSREKLGPDMIRRKRIAVPGTYTTANLLLRLFEPEIKEIVMMPFDRIIPAVAAGEVDCGVVIHEGRFTYRLYGLREVIDLGRWWEEETGLLIPLGGIIIDRRLGKDLIHGFDRWLRASIQYALERRDEPRDYIKHFAQEMDDSVISEHIGLYVNDYTLDIGKDGIKAVEQLLKMGEEAGVIPHSDKPLFLD</sequence>
<dbReference type="InterPro" id="IPR003773">
    <property type="entry name" value="Menaquinone_biosynth"/>
</dbReference>
<protein>
    <recommendedName>
        <fullName evidence="3">1,4-dihydroxy-6-naphtoate synthase</fullName>
        <ecNumber evidence="3">4.1.99.29</ecNumber>
    </recommendedName>
    <alternativeName>
        <fullName evidence="3">Menaquinone biosynthetic enzyme MqnD</fullName>
    </alternativeName>
</protein>
<dbReference type="SUPFAM" id="SSF53850">
    <property type="entry name" value="Periplasmic binding protein-like II"/>
    <property type="match status" value="1"/>
</dbReference>
<dbReference type="Pfam" id="PF02621">
    <property type="entry name" value="VitK2_biosynth"/>
    <property type="match status" value="1"/>
</dbReference>
<reference evidence="4" key="1">
    <citation type="journal article" date="2020" name="mSystems">
        <title>Genome- and Community-Level Interaction Insights into Carbon Utilization and Element Cycling Functions of Hydrothermarchaeota in Hydrothermal Sediment.</title>
        <authorList>
            <person name="Zhou Z."/>
            <person name="Liu Y."/>
            <person name="Xu W."/>
            <person name="Pan J."/>
            <person name="Luo Z.H."/>
            <person name="Li M."/>
        </authorList>
    </citation>
    <scope>NUCLEOTIDE SEQUENCE [LARGE SCALE GENOMIC DNA]</scope>
    <source>
        <strain evidence="4">HyVt-185</strain>
    </source>
</reference>
<gene>
    <name evidence="3" type="primary">mqnD</name>
    <name evidence="4" type="ORF">ENG09_04880</name>
</gene>
<dbReference type="Proteomes" id="UP000885863">
    <property type="component" value="Unassembled WGS sequence"/>
</dbReference>
<evidence type="ECO:0000313" key="4">
    <source>
        <dbReference type="EMBL" id="HDM36568.1"/>
    </source>
</evidence>
<dbReference type="Gene3D" id="3.40.190.10">
    <property type="entry name" value="Periplasmic binding protein-like II"/>
    <property type="match status" value="2"/>
</dbReference>